<keyword evidence="2" id="KW-1185">Reference proteome</keyword>
<accession>A0A345ZCR0</accession>
<protein>
    <submittedName>
        <fullName evidence="1">Uncharacterized protein</fullName>
    </submittedName>
</protein>
<evidence type="ECO:0000313" key="2">
    <source>
        <dbReference type="Proteomes" id="UP000254834"/>
    </source>
</evidence>
<evidence type="ECO:0000313" key="1">
    <source>
        <dbReference type="EMBL" id="AXK61077.1"/>
    </source>
</evidence>
<sequence>MIVIVMKSGTMCFGINLINFFCKSIVCMNKMTMFLVATLFPSFSYSSFPTVTELCNAGAELFCCRLSKPGSEILPSLAPGSFSSYEKVVETKNVTINLHDYTQLQKDAALARYQKVVDCGLYTQADVHNGKVKASLISKETIAIAIAYKQDQVRLNSLA</sequence>
<dbReference type="KEGG" id="cdes:C0J27_05085"/>
<organism evidence="1 2">
    <name type="scientific">Candidatus Chromulinivorax destructor</name>
    <dbReference type="NCBI Taxonomy" id="2066483"/>
    <lineage>
        <taxon>Bacteria</taxon>
        <taxon>Candidatus Babelota</taxon>
        <taxon>Candidatus Babeliae</taxon>
        <taxon>Candidatus Babeliales</taxon>
        <taxon>Candidatus Chromulinivoraceae</taxon>
        <taxon>Candidatus Chromulinivorax</taxon>
    </lineage>
</organism>
<dbReference type="Proteomes" id="UP000254834">
    <property type="component" value="Chromosome"/>
</dbReference>
<dbReference type="EMBL" id="CP025544">
    <property type="protein sequence ID" value="AXK61077.1"/>
    <property type="molecule type" value="Genomic_DNA"/>
</dbReference>
<name>A0A345ZCR0_9BACT</name>
<gene>
    <name evidence="1" type="ORF">C0J27_05085</name>
</gene>
<reference evidence="1 2" key="1">
    <citation type="submission" date="2017-12" db="EMBL/GenBank/DDBJ databases">
        <title>Chromulinavorax destructans is a abundant pathogen of dominant heterotrophic picoflagllates.</title>
        <authorList>
            <person name="Deeg C.M."/>
            <person name="Zimmer M."/>
            <person name="Suttle C.A."/>
        </authorList>
    </citation>
    <scope>NUCLEOTIDE SEQUENCE [LARGE SCALE GENOMIC DNA]</scope>
    <source>
        <strain evidence="1 2">SeV1</strain>
    </source>
</reference>
<dbReference type="AlphaFoldDB" id="A0A345ZCR0"/>
<proteinExistence type="predicted"/>